<dbReference type="RefSeq" id="WP_261595112.1">
    <property type="nucleotide sequence ID" value="NZ_CAMAPD010000025.1"/>
</dbReference>
<comment type="caution">
    <text evidence="1">The sequence shown here is derived from an EMBL/GenBank/DDBJ whole genome shotgun (WGS) entry which is preliminary data.</text>
</comment>
<dbReference type="SUPFAM" id="SSF52540">
    <property type="entry name" value="P-loop containing nucleoside triphosphate hydrolases"/>
    <property type="match status" value="1"/>
</dbReference>
<dbReference type="InterPro" id="IPR027417">
    <property type="entry name" value="P-loop_NTPase"/>
</dbReference>
<evidence type="ECO:0000313" key="1">
    <source>
        <dbReference type="EMBL" id="CAH9067403.1"/>
    </source>
</evidence>
<dbReference type="Proteomes" id="UP001152485">
    <property type="component" value="Unassembled WGS sequence"/>
</dbReference>
<evidence type="ECO:0008006" key="3">
    <source>
        <dbReference type="Google" id="ProtNLM"/>
    </source>
</evidence>
<sequence>MCSDNPARFVILAAPRSGSNMLASMLHSHPDILCHHEIYNPNGLFYALSLRGSHFRLADSLEHRDKQPLACLKRLWQSSLEHKAVGFKMTHRQNERVFEQVLSDKRVKKILLVRNNQLKVHVSKLIAQQSGVWEEYSALPPATPCQVKVELEHLESDITFNHAYYQHIRSILSASGQTWCEAEYEALKTASQQMAILQFLAMRELPLMAQSRKQTPKDLREVVTNYQELLHQSTPSIQAQLTSIDS</sequence>
<proteinExistence type="predicted"/>
<dbReference type="Gene3D" id="3.40.50.300">
    <property type="entry name" value="P-loop containing nucleotide triphosphate hydrolases"/>
    <property type="match status" value="1"/>
</dbReference>
<accession>A0ABN8UR25</accession>
<evidence type="ECO:0000313" key="2">
    <source>
        <dbReference type="Proteomes" id="UP001152485"/>
    </source>
</evidence>
<protein>
    <recommendedName>
        <fullName evidence="3">Sulphotransferase Stf0 domain-containing protein</fullName>
    </recommendedName>
</protein>
<gene>
    <name evidence="1" type="ORF">PSECIP111951_03785</name>
</gene>
<dbReference type="EMBL" id="CAMAPD010000025">
    <property type="protein sequence ID" value="CAH9067403.1"/>
    <property type="molecule type" value="Genomic_DNA"/>
</dbReference>
<name>A0ABN8UR25_9GAMM</name>
<reference evidence="1 2" key="1">
    <citation type="submission" date="2022-07" db="EMBL/GenBank/DDBJ databases">
        <authorList>
            <person name="Criscuolo A."/>
        </authorList>
    </citation>
    <scope>NUCLEOTIDE SEQUENCE [LARGE SCALE GENOMIC DNA]</scope>
    <source>
        <strain evidence="2">CIP 111951</strain>
    </source>
</reference>
<organism evidence="1 2">
    <name type="scientific">Pseudoalteromonas holothuriae</name>
    <dbReference type="NCBI Taxonomy" id="2963714"/>
    <lineage>
        <taxon>Bacteria</taxon>
        <taxon>Pseudomonadati</taxon>
        <taxon>Pseudomonadota</taxon>
        <taxon>Gammaproteobacteria</taxon>
        <taxon>Alteromonadales</taxon>
        <taxon>Pseudoalteromonadaceae</taxon>
        <taxon>Pseudoalteromonas</taxon>
    </lineage>
</organism>